<keyword evidence="2" id="KW-0812">Transmembrane</keyword>
<feature type="transmembrane region" description="Helical" evidence="2">
    <location>
        <begin position="105"/>
        <end position="126"/>
    </location>
</feature>
<name>A0AAU8RYH4_PSEPU</name>
<dbReference type="EMBL" id="CP010979">
    <property type="protein sequence ID" value="AJQ48247.1"/>
    <property type="molecule type" value="Genomic_DNA"/>
</dbReference>
<feature type="transmembrane region" description="Helical" evidence="2">
    <location>
        <begin position="284"/>
        <end position="306"/>
    </location>
</feature>
<proteinExistence type="predicted"/>
<evidence type="ECO:0000256" key="2">
    <source>
        <dbReference type="SAM" id="Phobius"/>
    </source>
</evidence>
<dbReference type="Proteomes" id="UP000033260">
    <property type="component" value="Chromosome"/>
</dbReference>
<gene>
    <name evidence="3" type="ORF">N805_13900</name>
</gene>
<feature type="region of interest" description="Disordered" evidence="1">
    <location>
        <begin position="1"/>
        <end position="22"/>
    </location>
</feature>
<keyword evidence="2" id="KW-0472">Membrane</keyword>
<evidence type="ECO:0000313" key="3">
    <source>
        <dbReference type="EMBL" id="AJQ48247.1"/>
    </source>
</evidence>
<evidence type="ECO:0000313" key="4">
    <source>
        <dbReference type="Proteomes" id="UP000033260"/>
    </source>
</evidence>
<evidence type="ECO:0000256" key="1">
    <source>
        <dbReference type="SAM" id="MobiDB-lite"/>
    </source>
</evidence>
<keyword evidence="2" id="KW-1133">Transmembrane helix</keyword>
<dbReference type="RefSeq" id="WP_019472816.1">
    <property type="nucleotide sequence ID" value="NZ_CP010979.1"/>
</dbReference>
<protein>
    <submittedName>
        <fullName evidence="3">Uncharacterized protein</fullName>
    </submittedName>
</protein>
<accession>A0AAU8RYH4</accession>
<dbReference type="AlphaFoldDB" id="A0AAU8RYH4"/>
<feature type="compositionally biased region" description="Basic and acidic residues" evidence="1">
    <location>
        <begin position="1"/>
        <end position="10"/>
    </location>
</feature>
<reference evidence="3 4" key="1">
    <citation type="submission" date="2015-02" db="EMBL/GenBank/DDBJ databases">
        <title>Complete Genome Sequencing of Pseudomonas putida S13.1.2.</title>
        <authorList>
            <person name="Chong T.M."/>
            <person name="Chan K.G."/>
            <person name="Dessaux Y."/>
        </authorList>
    </citation>
    <scope>NUCLEOTIDE SEQUENCE [LARGE SCALE GENOMIC DNA]</scope>
    <source>
        <strain evidence="3 4">S13.1.2</strain>
    </source>
</reference>
<organism evidence="3 4">
    <name type="scientific">Pseudomonas putida S13.1.2</name>
    <dbReference type="NCBI Taxonomy" id="1384061"/>
    <lineage>
        <taxon>Bacteria</taxon>
        <taxon>Pseudomonadati</taxon>
        <taxon>Pseudomonadota</taxon>
        <taxon>Gammaproteobacteria</taxon>
        <taxon>Pseudomonadales</taxon>
        <taxon>Pseudomonadaceae</taxon>
        <taxon>Pseudomonas</taxon>
    </lineage>
</organism>
<sequence length="329" mass="37171">MHKDSDDFGKVSHNRLAPKEEAVADCDGKRVDGSFKQEEKFPASEFQLSIEDKWQDKSHDELRAEVENQLKGQGLSDAPPKFIDELVLKIYNDLGAKRRTQRIKAFFKVIVLSCLALSFAGLMGSMSRMAESYVSREEVRGALTNVILKGANIDDVKLVYLSEVSGNPVDSIWPYLKPYLYYEKGSLTLLQVLNDLKVARLKGEQKLDDQDLGFIAQIDSLVLEHNKVNPFDGLDEQSLRDFRNISLKLNGVEYDKVKDELLNLNSAIKEKNRLIGQYLSSSNWSLYVSIFGVIFSVGVVVVGQIFSMRKPSQKQLIIDALNERMANNK</sequence>